<dbReference type="STRING" id="408015.SXIM_14620"/>
<keyword evidence="2" id="KW-1185">Reference proteome</keyword>
<dbReference type="EMBL" id="CP009922">
    <property type="protein sequence ID" value="AKG42846.1"/>
    <property type="molecule type" value="Genomic_DNA"/>
</dbReference>
<dbReference type="Proteomes" id="UP000034034">
    <property type="component" value="Chromosome"/>
</dbReference>
<name>A0A0F7CNG0_9ACTN</name>
<dbReference type="AlphaFoldDB" id="A0A0F7CNG0"/>
<reference evidence="1" key="1">
    <citation type="submission" date="2019-08" db="EMBL/GenBank/DDBJ databases">
        <title>Complete genome sequence of a mangrove-derived Streptomyces xiamenensis.</title>
        <authorList>
            <person name="Xu J."/>
        </authorList>
    </citation>
    <scope>NUCLEOTIDE SEQUENCE</scope>
    <source>
        <strain evidence="1">318</strain>
    </source>
</reference>
<dbReference type="KEGG" id="sxi:SXIM_14620"/>
<dbReference type="HOGENOM" id="CLU_050691_0_0_11"/>
<sequence>MLPALTAQTHTLTGIASKAGDPVRTQLLLLASRYAEFAGWMAQEGGDDVSAMKWTDEAASLASSGGDHDLTHYAVLRRALVTMYAGDADGTITLARAAQDKNTSYRIRGLAAVQEAQGHALAGQEVLCRRALDRSRDLLDRATKGDAAPVLGTSHVSDPTAMAEGWCLYDLGRPAEAAARLGRELNRLPADAMRARARYGMRQALAHATAGDIDEACAVADSLLRSVDVVSSATIRTDLYRLNSELNRFRTHSVVRELSPRMAASLRPAV</sequence>
<dbReference type="PATRIC" id="fig|408015.6.peg.1497"/>
<proteinExistence type="predicted"/>
<protein>
    <submittedName>
        <fullName evidence="1">XRE family transcriptional regulator</fullName>
    </submittedName>
</protein>
<accession>A0A0F7CNG0</accession>
<gene>
    <name evidence="1" type="ORF">SXIM_14620</name>
</gene>
<evidence type="ECO:0000313" key="2">
    <source>
        <dbReference type="Proteomes" id="UP000034034"/>
    </source>
</evidence>
<evidence type="ECO:0000313" key="1">
    <source>
        <dbReference type="EMBL" id="AKG42846.1"/>
    </source>
</evidence>
<organism evidence="1 2">
    <name type="scientific">Streptomyces xiamenensis</name>
    <dbReference type="NCBI Taxonomy" id="408015"/>
    <lineage>
        <taxon>Bacteria</taxon>
        <taxon>Bacillati</taxon>
        <taxon>Actinomycetota</taxon>
        <taxon>Actinomycetes</taxon>
        <taxon>Kitasatosporales</taxon>
        <taxon>Streptomycetaceae</taxon>
        <taxon>Streptomyces</taxon>
    </lineage>
</organism>